<dbReference type="AlphaFoldDB" id="A0A381RX01"/>
<gene>
    <name evidence="4" type="ORF">METZ01_LOCUS46307</name>
</gene>
<dbReference type="GO" id="GO:0004476">
    <property type="term" value="F:mannose-6-phosphate isomerase activity"/>
    <property type="evidence" value="ECO:0007669"/>
    <property type="project" value="InterPro"/>
</dbReference>
<dbReference type="SUPFAM" id="SSF53697">
    <property type="entry name" value="SIS domain"/>
    <property type="match status" value="1"/>
</dbReference>
<name>A0A381RX01_9ZZZZ</name>
<dbReference type="GO" id="GO:0004347">
    <property type="term" value="F:glucose-6-phosphate isomerase activity"/>
    <property type="evidence" value="ECO:0007669"/>
    <property type="project" value="InterPro"/>
</dbReference>
<accession>A0A381RX01</accession>
<protein>
    <recommendedName>
        <fullName evidence="3">SIS domain-containing protein</fullName>
    </recommendedName>
</protein>
<comment type="similarity">
    <text evidence="1">Belongs to the PGI/PMI family.</text>
</comment>
<dbReference type="EMBL" id="UINC01002148">
    <property type="protein sequence ID" value="SUZ93453.1"/>
    <property type="molecule type" value="Genomic_DNA"/>
</dbReference>
<organism evidence="4">
    <name type="scientific">marine metagenome</name>
    <dbReference type="NCBI Taxonomy" id="408172"/>
    <lineage>
        <taxon>unclassified sequences</taxon>
        <taxon>metagenomes</taxon>
        <taxon>ecological metagenomes</taxon>
    </lineage>
</organism>
<proteinExistence type="inferred from homology"/>
<dbReference type="Pfam" id="PF01380">
    <property type="entry name" value="SIS"/>
    <property type="match status" value="1"/>
</dbReference>
<evidence type="ECO:0000256" key="2">
    <source>
        <dbReference type="ARBA" id="ARBA00023235"/>
    </source>
</evidence>
<dbReference type="InterPro" id="IPR019490">
    <property type="entry name" value="Glu6P/Mann6P_isomerase_C"/>
</dbReference>
<reference evidence="4" key="1">
    <citation type="submission" date="2018-05" db="EMBL/GenBank/DDBJ databases">
        <authorList>
            <person name="Lanie J.A."/>
            <person name="Ng W.-L."/>
            <person name="Kazmierczak K.M."/>
            <person name="Andrzejewski T.M."/>
            <person name="Davidsen T.M."/>
            <person name="Wayne K.J."/>
            <person name="Tettelin H."/>
            <person name="Glass J.I."/>
            <person name="Rusch D."/>
            <person name="Podicherti R."/>
            <person name="Tsui H.-C.T."/>
            <person name="Winkler M.E."/>
        </authorList>
    </citation>
    <scope>NUCLEOTIDE SEQUENCE</scope>
</reference>
<dbReference type="InterPro" id="IPR001347">
    <property type="entry name" value="SIS_dom"/>
</dbReference>
<dbReference type="InterPro" id="IPR046348">
    <property type="entry name" value="SIS_dom_sf"/>
</dbReference>
<dbReference type="GO" id="GO:1901135">
    <property type="term" value="P:carbohydrate derivative metabolic process"/>
    <property type="evidence" value="ECO:0007669"/>
    <property type="project" value="InterPro"/>
</dbReference>
<dbReference type="Gene3D" id="3.40.50.10490">
    <property type="entry name" value="Glucose-6-phosphate isomerase like protein, domain 1"/>
    <property type="match status" value="2"/>
</dbReference>
<keyword evidence="2" id="KW-0413">Isomerase</keyword>
<dbReference type="Pfam" id="PF10432">
    <property type="entry name" value="bact-PGI_C"/>
    <property type="match status" value="1"/>
</dbReference>
<evidence type="ECO:0000313" key="4">
    <source>
        <dbReference type="EMBL" id="SUZ93453.1"/>
    </source>
</evidence>
<dbReference type="GO" id="GO:0005975">
    <property type="term" value="P:carbohydrate metabolic process"/>
    <property type="evidence" value="ECO:0007669"/>
    <property type="project" value="InterPro"/>
</dbReference>
<feature type="domain" description="SIS" evidence="3">
    <location>
        <begin position="20"/>
        <end position="160"/>
    </location>
</feature>
<evidence type="ECO:0000259" key="3">
    <source>
        <dbReference type="PROSITE" id="PS51464"/>
    </source>
</evidence>
<dbReference type="PROSITE" id="PS51464">
    <property type="entry name" value="SIS"/>
    <property type="match status" value="1"/>
</dbReference>
<feature type="non-terminal residue" evidence="4">
    <location>
        <position position="281"/>
    </location>
</feature>
<sequence length="281" mass="29695">MAGYTRRFVDDLRTAMGADVDVEQDAPWSGVLCLGMGGSGSGGLFLKALSDDSGGLPFVVWRDYGVPSWWGPDWLVFATSYSGNTEETLDGVREALASGGTVVGICTGGELEELLADSEGSVCLKVPPGQMPRSAFGHIFGTQLAACWALGLLPAPGEDARSAMLERLTAASSDADIADGEGMSATLARSLADREIGIVAPTCLSPAAYRFACQLNENSAKFARSADVPEMNHNEVVAWTGDAASNQALLMMSCDGLHPRAQARIDWMLAEIEATPTWRIE</sequence>
<dbReference type="GO" id="GO:0097367">
    <property type="term" value="F:carbohydrate derivative binding"/>
    <property type="evidence" value="ECO:0007669"/>
    <property type="project" value="InterPro"/>
</dbReference>
<evidence type="ECO:0000256" key="1">
    <source>
        <dbReference type="ARBA" id="ARBA00010523"/>
    </source>
</evidence>